<feature type="transmembrane region" description="Helical" evidence="1">
    <location>
        <begin position="165"/>
        <end position="185"/>
    </location>
</feature>
<proteinExistence type="predicted"/>
<dbReference type="EMBL" id="JAUJYO010000002">
    <property type="protein sequence ID" value="KAK1323736.1"/>
    <property type="molecule type" value="Genomic_DNA"/>
</dbReference>
<name>A0AAV9FCN4_ACOCL</name>
<reference evidence="2" key="2">
    <citation type="submission" date="2023-06" db="EMBL/GenBank/DDBJ databases">
        <authorList>
            <person name="Ma L."/>
            <person name="Liu K.-W."/>
            <person name="Li Z."/>
            <person name="Hsiao Y.-Y."/>
            <person name="Qi Y."/>
            <person name="Fu T."/>
            <person name="Tang G."/>
            <person name="Zhang D."/>
            <person name="Sun W.-H."/>
            <person name="Liu D.-K."/>
            <person name="Li Y."/>
            <person name="Chen G.-Z."/>
            <person name="Liu X.-D."/>
            <person name="Liao X.-Y."/>
            <person name="Jiang Y.-T."/>
            <person name="Yu X."/>
            <person name="Hao Y."/>
            <person name="Huang J."/>
            <person name="Zhao X.-W."/>
            <person name="Ke S."/>
            <person name="Chen Y.-Y."/>
            <person name="Wu W.-L."/>
            <person name="Hsu J.-L."/>
            <person name="Lin Y.-F."/>
            <person name="Huang M.-D."/>
            <person name="Li C.-Y."/>
            <person name="Huang L."/>
            <person name="Wang Z.-W."/>
            <person name="Zhao X."/>
            <person name="Zhong W.-Y."/>
            <person name="Peng D.-H."/>
            <person name="Ahmad S."/>
            <person name="Lan S."/>
            <person name="Zhang J.-S."/>
            <person name="Tsai W.-C."/>
            <person name="Van De Peer Y."/>
            <person name="Liu Z.-J."/>
        </authorList>
    </citation>
    <scope>NUCLEOTIDE SEQUENCE</scope>
    <source>
        <strain evidence="2">CP</strain>
        <tissue evidence="2">Leaves</tissue>
    </source>
</reference>
<reference evidence="2" key="1">
    <citation type="journal article" date="2023" name="Nat. Commun.">
        <title>Diploid and tetraploid genomes of Acorus and the evolution of monocots.</title>
        <authorList>
            <person name="Ma L."/>
            <person name="Liu K.W."/>
            <person name="Li Z."/>
            <person name="Hsiao Y.Y."/>
            <person name="Qi Y."/>
            <person name="Fu T."/>
            <person name="Tang G.D."/>
            <person name="Zhang D."/>
            <person name="Sun W.H."/>
            <person name="Liu D.K."/>
            <person name="Li Y."/>
            <person name="Chen G.Z."/>
            <person name="Liu X.D."/>
            <person name="Liao X.Y."/>
            <person name="Jiang Y.T."/>
            <person name="Yu X."/>
            <person name="Hao Y."/>
            <person name="Huang J."/>
            <person name="Zhao X.W."/>
            <person name="Ke S."/>
            <person name="Chen Y.Y."/>
            <person name="Wu W.L."/>
            <person name="Hsu J.L."/>
            <person name="Lin Y.F."/>
            <person name="Huang M.D."/>
            <person name="Li C.Y."/>
            <person name="Huang L."/>
            <person name="Wang Z.W."/>
            <person name="Zhao X."/>
            <person name="Zhong W.Y."/>
            <person name="Peng D.H."/>
            <person name="Ahmad S."/>
            <person name="Lan S."/>
            <person name="Zhang J.S."/>
            <person name="Tsai W.C."/>
            <person name="Van de Peer Y."/>
            <person name="Liu Z.J."/>
        </authorList>
    </citation>
    <scope>NUCLEOTIDE SEQUENCE</scope>
    <source>
        <strain evidence="2">CP</strain>
    </source>
</reference>
<dbReference type="Proteomes" id="UP001180020">
    <property type="component" value="Unassembled WGS sequence"/>
</dbReference>
<accession>A0AAV9FCN4</accession>
<feature type="transmembrane region" description="Helical" evidence="1">
    <location>
        <begin position="31"/>
        <end position="53"/>
    </location>
</feature>
<keyword evidence="1" id="KW-0812">Transmembrane</keyword>
<dbReference type="PANTHER" id="PTHR33133:SF1">
    <property type="entry name" value="EXPRESSED PROTEIN-RELATED"/>
    <property type="match status" value="1"/>
</dbReference>
<feature type="transmembrane region" description="Helical" evidence="1">
    <location>
        <begin position="256"/>
        <end position="281"/>
    </location>
</feature>
<evidence type="ECO:0000256" key="1">
    <source>
        <dbReference type="SAM" id="Phobius"/>
    </source>
</evidence>
<protein>
    <submittedName>
        <fullName evidence="2">Uncharacterized protein</fullName>
    </submittedName>
</protein>
<keyword evidence="1" id="KW-0472">Membrane</keyword>
<dbReference type="AlphaFoldDB" id="A0AAV9FCN4"/>
<gene>
    <name evidence="2" type="ORF">QJS10_CPA02g01418</name>
</gene>
<keyword evidence="1" id="KW-1133">Transmembrane helix</keyword>
<feature type="transmembrane region" description="Helical" evidence="1">
    <location>
        <begin position="133"/>
        <end position="159"/>
    </location>
</feature>
<evidence type="ECO:0000313" key="3">
    <source>
        <dbReference type="Proteomes" id="UP001180020"/>
    </source>
</evidence>
<keyword evidence="3" id="KW-1185">Reference proteome</keyword>
<dbReference type="PANTHER" id="PTHR33133">
    <property type="entry name" value="OS08G0107100 PROTEIN-RELATED"/>
    <property type="match status" value="1"/>
</dbReference>
<feature type="transmembrane region" description="Helical" evidence="1">
    <location>
        <begin position="80"/>
        <end position="104"/>
    </location>
</feature>
<organism evidence="2 3">
    <name type="scientific">Acorus calamus</name>
    <name type="common">Sweet flag</name>
    <dbReference type="NCBI Taxonomy" id="4465"/>
    <lineage>
        <taxon>Eukaryota</taxon>
        <taxon>Viridiplantae</taxon>
        <taxon>Streptophyta</taxon>
        <taxon>Embryophyta</taxon>
        <taxon>Tracheophyta</taxon>
        <taxon>Spermatophyta</taxon>
        <taxon>Magnoliopsida</taxon>
        <taxon>Liliopsida</taxon>
        <taxon>Acoraceae</taxon>
        <taxon>Acorus</taxon>
    </lineage>
</organism>
<sequence>MANTTTNINHALGVPSIIREALKLPQKNPKLSLSIALLVFLTDYPLSLSHHLLMSPRLMTLVDNDSDYNPTDPPSTNTGLIISIESLFFIALSVLSLFTMSITVHASSATYTNKHVTLHDSIRSTLLKWKNPFVTLGYVFLITVAYALLMSVILGSLMLFSSGSLFFVILITCVGLFLTVFYIHFSVIWMLGLTVSIVEDDCYGMDALVRANKLIEGRKGDGFLLMVMLLLLYVPVTGLGYVNLVDDDLGQVGRVVGGVVVVVLTCLVKLFGFVGFVVFYYECKKGHGEKVEMESLGYAVVPNSALDDVDADLP</sequence>
<feature type="transmembrane region" description="Helical" evidence="1">
    <location>
        <begin position="223"/>
        <end position="244"/>
    </location>
</feature>
<comment type="caution">
    <text evidence="2">The sequence shown here is derived from an EMBL/GenBank/DDBJ whole genome shotgun (WGS) entry which is preliminary data.</text>
</comment>
<evidence type="ECO:0000313" key="2">
    <source>
        <dbReference type="EMBL" id="KAK1323736.1"/>
    </source>
</evidence>